<dbReference type="EMBL" id="BAABCB010000018">
    <property type="protein sequence ID" value="GAA4243326.1"/>
    <property type="molecule type" value="Genomic_DNA"/>
</dbReference>
<proteinExistence type="predicted"/>
<name>A0ABP8CTW5_9FLAO</name>
<reference evidence="4" key="1">
    <citation type="journal article" date="2019" name="Int. J. Syst. Evol. Microbiol.">
        <title>The Global Catalogue of Microorganisms (GCM) 10K type strain sequencing project: providing services to taxonomists for standard genome sequencing and annotation.</title>
        <authorList>
            <consortium name="The Broad Institute Genomics Platform"/>
            <consortium name="The Broad Institute Genome Sequencing Center for Infectious Disease"/>
            <person name="Wu L."/>
            <person name="Ma J."/>
        </authorList>
    </citation>
    <scope>NUCLEOTIDE SEQUENCE [LARGE SCALE GENOMIC DNA]</scope>
    <source>
        <strain evidence="4">JCM 17633</strain>
    </source>
</reference>
<feature type="coiled-coil region" evidence="1">
    <location>
        <begin position="65"/>
        <end position="92"/>
    </location>
</feature>
<evidence type="ECO:0000313" key="4">
    <source>
        <dbReference type="Proteomes" id="UP001501682"/>
    </source>
</evidence>
<comment type="caution">
    <text evidence="3">The sequence shown here is derived from an EMBL/GenBank/DDBJ whole genome shotgun (WGS) entry which is preliminary data.</text>
</comment>
<evidence type="ECO:0000256" key="2">
    <source>
        <dbReference type="SAM" id="Phobius"/>
    </source>
</evidence>
<evidence type="ECO:0000256" key="1">
    <source>
        <dbReference type="SAM" id="Coils"/>
    </source>
</evidence>
<accession>A0ABP8CTW5</accession>
<feature type="transmembrane region" description="Helical" evidence="2">
    <location>
        <begin position="20"/>
        <end position="45"/>
    </location>
</feature>
<protein>
    <submittedName>
        <fullName evidence="3">Uncharacterized protein</fullName>
    </submittedName>
</protein>
<sequence>MKLFNKQRFQFIERKRLKSYLTYAFGEIILVVVGILIAVSINSYFNKKNLDDSNQELKSQVIVQLEKDIKHVEEFEQELNTLNQAYLKVLDRPHDASKLNSNSVVATLLLNIKVLSLGNSATNLIDNAQLNNSKDAKNMLNLSSSYKLYLKSIDDTEAIIFKAISDNLKAIEDSEDWYVEFITDFNCTPECFTFLTTSKEHKARMASLRFLYVNVYNNILNNFKTDLKWYLKTLKS</sequence>
<keyword evidence="1" id="KW-0175">Coiled coil</keyword>
<keyword evidence="2" id="KW-0472">Membrane</keyword>
<gene>
    <name evidence="3" type="ORF">GCM10022292_17480</name>
</gene>
<keyword evidence="2" id="KW-0812">Transmembrane</keyword>
<organism evidence="3 4">
    <name type="scientific">Winogradskyella damuponensis</name>
    <dbReference type="NCBI Taxonomy" id="943939"/>
    <lineage>
        <taxon>Bacteria</taxon>
        <taxon>Pseudomonadati</taxon>
        <taxon>Bacteroidota</taxon>
        <taxon>Flavobacteriia</taxon>
        <taxon>Flavobacteriales</taxon>
        <taxon>Flavobacteriaceae</taxon>
        <taxon>Winogradskyella</taxon>
    </lineage>
</organism>
<dbReference type="Proteomes" id="UP001501682">
    <property type="component" value="Unassembled WGS sequence"/>
</dbReference>
<dbReference type="RefSeq" id="WP_344714017.1">
    <property type="nucleotide sequence ID" value="NZ_BAABCB010000018.1"/>
</dbReference>
<keyword evidence="4" id="KW-1185">Reference proteome</keyword>
<evidence type="ECO:0000313" key="3">
    <source>
        <dbReference type="EMBL" id="GAA4243326.1"/>
    </source>
</evidence>
<keyword evidence="2" id="KW-1133">Transmembrane helix</keyword>